<dbReference type="EC" id="2.7.11.1" evidence="1"/>
<feature type="domain" description="Protein kinase" evidence="10">
    <location>
        <begin position="13"/>
        <end position="270"/>
    </location>
</feature>
<evidence type="ECO:0000256" key="3">
    <source>
        <dbReference type="ARBA" id="ARBA00022679"/>
    </source>
</evidence>
<comment type="catalytic activity">
    <reaction evidence="8">
        <text>L-seryl-[protein] + ATP = O-phospho-L-seryl-[protein] + ADP + H(+)</text>
        <dbReference type="Rhea" id="RHEA:17989"/>
        <dbReference type="Rhea" id="RHEA-COMP:9863"/>
        <dbReference type="Rhea" id="RHEA-COMP:11604"/>
        <dbReference type="ChEBI" id="CHEBI:15378"/>
        <dbReference type="ChEBI" id="CHEBI:29999"/>
        <dbReference type="ChEBI" id="CHEBI:30616"/>
        <dbReference type="ChEBI" id="CHEBI:83421"/>
        <dbReference type="ChEBI" id="CHEBI:456216"/>
        <dbReference type="EC" id="2.7.11.1"/>
    </reaction>
</comment>
<evidence type="ECO:0000313" key="11">
    <source>
        <dbReference type="EMBL" id="CAA9588495.1"/>
    </source>
</evidence>
<evidence type="ECO:0000256" key="1">
    <source>
        <dbReference type="ARBA" id="ARBA00012513"/>
    </source>
</evidence>
<dbReference type="InterPro" id="IPR017441">
    <property type="entry name" value="Protein_kinase_ATP_BS"/>
</dbReference>
<organism evidence="11">
    <name type="scientific">uncultured Synechococcales cyanobacterium</name>
    <dbReference type="NCBI Taxonomy" id="1936017"/>
    <lineage>
        <taxon>Bacteria</taxon>
        <taxon>Bacillati</taxon>
        <taxon>Cyanobacteriota</taxon>
        <taxon>Cyanophyceae</taxon>
        <taxon>Synechococcales</taxon>
        <taxon>environmental samples</taxon>
    </lineage>
</organism>
<dbReference type="InterPro" id="IPR000719">
    <property type="entry name" value="Prot_kinase_dom"/>
</dbReference>
<reference evidence="11" key="1">
    <citation type="submission" date="2020-02" db="EMBL/GenBank/DDBJ databases">
        <authorList>
            <person name="Meier V. D."/>
        </authorList>
    </citation>
    <scope>NUCLEOTIDE SEQUENCE</scope>
    <source>
        <strain evidence="11">AVDCRST_MAG81</strain>
    </source>
</reference>
<sequence>MDPIVGKFLDGRYKITGVLGSGGFSQTYVAEDTQLPSCPLCVVKQLKLAGQAADFIQEVRLRFRSEAEALERLGTHDQIPQLLAFFENDGEFYLVQEFVAGHALSDELLPGKQLPEFEVVPILRDVLDVLKFIHAQKVIHRDIKPENLIRRQRDGKLVLIDFGAVKAIQTEVSNRQLTIRIGTPGYTPPEQDAGNPCFSSDLFALGMTAIQALTGMYPSQLVDPATGQVSWRHKVQISNGLAGFLDRMICYRPAERYRSAQECLQRLEAIAQPSSISTATIQIVEQIAKVRSGKLSPYLMTGISLTLGLGLTALGFNIYLRGQIAQAALAEVKRLQTAQQYQACLEQTNRLLQGLSIEFTVRHQAHELLSQCQTGIDREQLQKARQLAVSGKFVAAITTASQISSGSQLQPEVQQLEQTWAQQVLQLGWDQYHAGNLKKAIAYAQSIPPATPRDQIVQSTITKWQKDWQVAATRFRETQQAFNQNQWQQAIKLAQLPTNNRFWQNKLANIEQDAKAAQQAEAVTRSQRIARTLALLNQELDQVGRNALEIAYPGKGYKATEGISELRVRRRDDHVTFRLTVISQNWFWTTETVVFDWEVLMLKKQHVQTTVANRQPLNKYHAEELNNYFLTLADQYL</sequence>
<dbReference type="SMART" id="SM00220">
    <property type="entry name" value="S_TKc"/>
    <property type="match status" value="1"/>
</dbReference>
<evidence type="ECO:0000256" key="7">
    <source>
        <dbReference type="ARBA" id="ARBA00047899"/>
    </source>
</evidence>
<keyword evidence="2" id="KW-0723">Serine/threonine-protein kinase</keyword>
<dbReference type="AlphaFoldDB" id="A0A6J4VUA7"/>
<dbReference type="GO" id="GO:0005524">
    <property type="term" value="F:ATP binding"/>
    <property type="evidence" value="ECO:0007669"/>
    <property type="project" value="UniProtKB-UniRule"/>
</dbReference>
<dbReference type="CDD" id="cd14014">
    <property type="entry name" value="STKc_PknB_like"/>
    <property type="match status" value="1"/>
</dbReference>
<dbReference type="PANTHER" id="PTHR24363:SF0">
    <property type="entry name" value="SERINE_THREONINE KINASE LIKE DOMAIN CONTAINING 1"/>
    <property type="match status" value="1"/>
</dbReference>
<dbReference type="PROSITE" id="PS50011">
    <property type="entry name" value="PROTEIN_KINASE_DOM"/>
    <property type="match status" value="1"/>
</dbReference>
<evidence type="ECO:0000256" key="2">
    <source>
        <dbReference type="ARBA" id="ARBA00022527"/>
    </source>
</evidence>
<evidence type="ECO:0000256" key="6">
    <source>
        <dbReference type="ARBA" id="ARBA00022840"/>
    </source>
</evidence>
<accession>A0A6J4VUA7</accession>
<proteinExistence type="predicted"/>
<evidence type="ECO:0000256" key="8">
    <source>
        <dbReference type="ARBA" id="ARBA00048679"/>
    </source>
</evidence>
<dbReference type="Pfam" id="PF00069">
    <property type="entry name" value="Pkinase"/>
    <property type="match status" value="1"/>
</dbReference>
<comment type="catalytic activity">
    <reaction evidence="7">
        <text>L-threonyl-[protein] + ATP = O-phospho-L-threonyl-[protein] + ADP + H(+)</text>
        <dbReference type="Rhea" id="RHEA:46608"/>
        <dbReference type="Rhea" id="RHEA-COMP:11060"/>
        <dbReference type="Rhea" id="RHEA-COMP:11605"/>
        <dbReference type="ChEBI" id="CHEBI:15378"/>
        <dbReference type="ChEBI" id="CHEBI:30013"/>
        <dbReference type="ChEBI" id="CHEBI:30616"/>
        <dbReference type="ChEBI" id="CHEBI:61977"/>
        <dbReference type="ChEBI" id="CHEBI:456216"/>
        <dbReference type="EC" id="2.7.11.1"/>
    </reaction>
</comment>
<evidence type="ECO:0000256" key="4">
    <source>
        <dbReference type="ARBA" id="ARBA00022741"/>
    </source>
</evidence>
<keyword evidence="3" id="KW-0808">Transferase</keyword>
<evidence type="ECO:0000259" key="10">
    <source>
        <dbReference type="PROSITE" id="PS50011"/>
    </source>
</evidence>
<keyword evidence="6 9" id="KW-0067">ATP-binding</keyword>
<evidence type="ECO:0000256" key="9">
    <source>
        <dbReference type="PROSITE-ProRule" id="PRU10141"/>
    </source>
</evidence>
<dbReference type="InterPro" id="IPR011009">
    <property type="entry name" value="Kinase-like_dom_sf"/>
</dbReference>
<evidence type="ECO:0000256" key="5">
    <source>
        <dbReference type="ARBA" id="ARBA00022777"/>
    </source>
</evidence>
<keyword evidence="5 11" id="KW-0418">Kinase</keyword>
<name>A0A6J4VUA7_9CYAN</name>
<dbReference type="SUPFAM" id="SSF56112">
    <property type="entry name" value="Protein kinase-like (PK-like)"/>
    <property type="match status" value="1"/>
</dbReference>
<dbReference type="Gene3D" id="3.30.200.20">
    <property type="entry name" value="Phosphorylase Kinase, domain 1"/>
    <property type="match status" value="1"/>
</dbReference>
<gene>
    <name evidence="11" type="ORF">AVDCRST_MAG81-4755</name>
</gene>
<dbReference type="PROSITE" id="PS00107">
    <property type="entry name" value="PROTEIN_KINASE_ATP"/>
    <property type="match status" value="1"/>
</dbReference>
<feature type="binding site" evidence="9">
    <location>
        <position position="44"/>
    </location>
    <ligand>
        <name>ATP</name>
        <dbReference type="ChEBI" id="CHEBI:30616"/>
    </ligand>
</feature>
<protein>
    <recommendedName>
        <fullName evidence="1">non-specific serine/threonine protein kinase</fullName>
        <ecNumber evidence="1">2.7.11.1</ecNumber>
    </recommendedName>
</protein>
<dbReference type="EMBL" id="CADCWO010000230">
    <property type="protein sequence ID" value="CAA9588495.1"/>
    <property type="molecule type" value="Genomic_DNA"/>
</dbReference>
<dbReference type="GO" id="GO:0004674">
    <property type="term" value="F:protein serine/threonine kinase activity"/>
    <property type="evidence" value="ECO:0007669"/>
    <property type="project" value="UniProtKB-KW"/>
</dbReference>
<dbReference type="PANTHER" id="PTHR24363">
    <property type="entry name" value="SERINE/THREONINE PROTEIN KINASE"/>
    <property type="match status" value="1"/>
</dbReference>
<dbReference type="Gene3D" id="1.10.510.10">
    <property type="entry name" value="Transferase(Phosphotransferase) domain 1"/>
    <property type="match status" value="1"/>
</dbReference>
<keyword evidence="4 9" id="KW-0547">Nucleotide-binding</keyword>